<dbReference type="AlphaFoldDB" id="A0A812XDF6"/>
<evidence type="ECO:0000256" key="1">
    <source>
        <dbReference type="SAM" id="Coils"/>
    </source>
</evidence>
<reference evidence="2" key="1">
    <citation type="submission" date="2021-02" db="EMBL/GenBank/DDBJ databases">
        <authorList>
            <person name="Dougan E. K."/>
            <person name="Rhodes N."/>
            <person name="Thang M."/>
            <person name="Chan C."/>
        </authorList>
    </citation>
    <scope>NUCLEOTIDE SEQUENCE</scope>
</reference>
<feature type="non-terminal residue" evidence="2">
    <location>
        <position position="258"/>
    </location>
</feature>
<evidence type="ECO:0000313" key="3">
    <source>
        <dbReference type="Proteomes" id="UP000601435"/>
    </source>
</evidence>
<protein>
    <submittedName>
        <fullName evidence="2">Uncharacterized protein</fullName>
    </submittedName>
</protein>
<dbReference type="Proteomes" id="UP000601435">
    <property type="component" value="Unassembled WGS sequence"/>
</dbReference>
<dbReference type="EMBL" id="CAJNJA010036284">
    <property type="protein sequence ID" value="CAE7718530.1"/>
    <property type="molecule type" value="Genomic_DNA"/>
</dbReference>
<comment type="caution">
    <text evidence="2">The sequence shown here is derived from an EMBL/GenBank/DDBJ whole genome shotgun (WGS) entry which is preliminary data.</text>
</comment>
<feature type="coiled-coil region" evidence="1">
    <location>
        <begin position="115"/>
        <end position="145"/>
    </location>
</feature>
<keyword evidence="3" id="KW-1185">Reference proteome</keyword>
<dbReference type="OrthoDB" id="5894at2759"/>
<sequence length="258" mass="28725">GDPERWLRLQAARGYVQEWLAKKEQAAEDPLSKAKGRVPWLGCYCAVCSPYIIKMANCKACLGAAAGGGHSCKVLSQMSGRFSREAKAFMVMKISHEEMTEQGAISEWRRKQMIDKEAHKELAKMETQKRKIEREQAELDASNSACSRSSFASGSPFWPEMADDLFEAKHFQQSPAKMQRLAGLGSASEEHLAIPSFERLRFGGLGDRLRFRAWGSVSRVVSGPVLWKFLTAPFKTGSPSELGACAEIRHPKASQVKW</sequence>
<organism evidence="2 3">
    <name type="scientific">Symbiodinium necroappetens</name>
    <dbReference type="NCBI Taxonomy" id="1628268"/>
    <lineage>
        <taxon>Eukaryota</taxon>
        <taxon>Sar</taxon>
        <taxon>Alveolata</taxon>
        <taxon>Dinophyceae</taxon>
        <taxon>Suessiales</taxon>
        <taxon>Symbiodiniaceae</taxon>
        <taxon>Symbiodinium</taxon>
    </lineage>
</organism>
<proteinExistence type="predicted"/>
<gene>
    <name evidence="2" type="ORF">SNEC2469_LOCUS20715</name>
</gene>
<name>A0A812XDF6_9DINO</name>
<evidence type="ECO:0000313" key="2">
    <source>
        <dbReference type="EMBL" id="CAE7718530.1"/>
    </source>
</evidence>
<keyword evidence="1" id="KW-0175">Coiled coil</keyword>
<accession>A0A812XDF6</accession>